<dbReference type="RefSeq" id="WP_011501612.1">
    <property type="nucleotide sequence ID" value="NZ_FODT01000002.1"/>
</dbReference>
<evidence type="ECO:0000313" key="1">
    <source>
        <dbReference type="EMBL" id="SEO31047.1"/>
    </source>
</evidence>
<evidence type="ECO:0000313" key="2">
    <source>
        <dbReference type="Proteomes" id="UP000199615"/>
    </source>
</evidence>
<keyword evidence="2" id="KW-1185">Reference proteome</keyword>
<reference evidence="2" key="1">
    <citation type="submission" date="2016-10" db="EMBL/GenBank/DDBJ databases">
        <authorList>
            <person name="Varghese N."/>
            <person name="Submissions S."/>
        </authorList>
    </citation>
    <scope>NUCLEOTIDE SEQUENCE [LARGE SCALE GENOMIC DNA]</scope>
    <source>
        <strain evidence="2">DSM 123</strain>
    </source>
</reference>
<organism evidence="1 2">
    <name type="scientific">Rhodopseudomonas pseudopalustris</name>
    <dbReference type="NCBI Taxonomy" id="1513892"/>
    <lineage>
        <taxon>Bacteria</taxon>
        <taxon>Pseudomonadati</taxon>
        <taxon>Pseudomonadota</taxon>
        <taxon>Alphaproteobacteria</taxon>
        <taxon>Hyphomicrobiales</taxon>
        <taxon>Nitrobacteraceae</taxon>
        <taxon>Rhodopseudomonas</taxon>
    </lineage>
</organism>
<name>A0A1H8NN87_9BRAD</name>
<protein>
    <submittedName>
        <fullName evidence="1">Uncharacterized protein</fullName>
    </submittedName>
</protein>
<accession>A0A1H8NN87</accession>
<dbReference type="OrthoDB" id="8139377at2"/>
<sequence length="68" mass="7509">MILTEVQCECGAVYRCAESETLDGEPGRLQCTNCGRIVEQWASAHKRVYRCVIAPDRGYPEVSPPPAP</sequence>
<dbReference type="EMBL" id="FODT01000002">
    <property type="protein sequence ID" value="SEO31047.1"/>
    <property type="molecule type" value="Genomic_DNA"/>
</dbReference>
<gene>
    <name evidence="1" type="ORF">SAMN05444123_102195</name>
</gene>
<proteinExistence type="predicted"/>
<dbReference type="Proteomes" id="UP000199615">
    <property type="component" value="Unassembled WGS sequence"/>
</dbReference>
<dbReference type="AlphaFoldDB" id="A0A1H8NN87"/>